<reference evidence="1 2" key="1">
    <citation type="submission" date="2018-11" db="EMBL/GenBank/DDBJ databases">
        <authorList>
            <consortium name="Pathogen Informatics"/>
        </authorList>
    </citation>
    <scope>NUCLEOTIDE SEQUENCE [LARGE SCALE GENOMIC DNA]</scope>
</reference>
<dbReference type="Proteomes" id="UP000270094">
    <property type="component" value="Unassembled WGS sequence"/>
</dbReference>
<evidence type="ECO:0000313" key="1">
    <source>
        <dbReference type="EMBL" id="VDM78185.1"/>
    </source>
</evidence>
<gene>
    <name evidence="1" type="ORF">SVUK_LOCUS13183</name>
</gene>
<organism evidence="1 2">
    <name type="scientific">Strongylus vulgaris</name>
    <name type="common">Blood worm</name>
    <dbReference type="NCBI Taxonomy" id="40348"/>
    <lineage>
        <taxon>Eukaryota</taxon>
        <taxon>Metazoa</taxon>
        <taxon>Ecdysozoa</taxon>
        <taxon>Nematoda</taxon>
        <taxon>Chromadorea</taxon>
        <taxon>Rhabditida</taxon>
        <taxon>Rhabditina</taxon>
        <taxon>Rhabditomorpha</taxon>
        <taxon>Strongyloidea</taxon>
        <taxon>Strongylidae</taxon>
        <taxon>Strongylus</taxon>
    </lineage>
</organism>
<sequence>MLEEVNEVGKQIGPEEDSVHEERFLRGLGSRGRLLTYISGVLRAAWAAFGPSKGSHRPADGPRAPIPPVRFNCSPCALLRCRDVA</sequence>
<dbReference type="EMBL" id="UYYB01101231">
    <property type="protein sequence ID" value="VDM78185.1"/>
    <property type="molecule type" value="Genomic_DNA"/>
</dbReference>
<dbReference type="AlphaFoldDB" id="A0A3P7L639"/>
<evidence type="ECO:0000313" key="2">
    <source>
        <dbReference type="Proteomes" id="UP000270094"/>
    </source>
</evidence>
<name>A0A3P7L639_STRVU</name>
<keyword evidence="2" id="KW-1185">Reference proteome</keyword>
<protein>
    <submittedName>
        <fullName evidence="1">Uncharacterized protein</fullName>
    </submittedName>
</protein>
<accession>A0A3P7L639</accession>
<proteinExistence type="predicted"/>